<evidence type="ECO:0000313" key="2">
    <source>
        <dbReference type="Proteomes" id="UP001162992"/>
    </source>
</evidence>
<evidence type="ECO:0000313" key="1">
    <source>
        <dbReference type="EMBL" id="KAJ7555708.1"/>
    </source>
</evidence>
<organism evidence="1 2">
    <name type="scientific">Diphasiastrum complanatum</name>
    <name type="common">Issler's clubmoss</name>
    <name type="synonym">Lycopodium complanatum</name>
    <dbReference type="NCBI Taxonomy" id="34168"/>
    <lineage>
        <taxon>Eukaryota</taxon>
        <taxon>Viridiplantae</taxon>
        <taxon>Streptophyta</taxon>
        <taxon>Embryophyta</taxon>
        <taxon>Tracheophyta</taxon>
        <taxon>Lycopodiopsida</taxon>
        <taxon>Lycopodiales</taxon>
        <taxon>Lycopodiaceae</taxon>
        <taxon>Lycopodioideae</taxon>
        <taxon>Diphasiastrum</taxon>
    </lineage>
</organism>
<reference evidence="2" key="1">
    <citation type="journal article" date="2024" name="Proc. Natl. Acad. Sci. U.S.A.">
        <title>Extraordinary preservation of gene collinearity over three hundred million years revealed in homosporous lycophytes.</title>
        <authorList>
            <person name="Li C."/>
            <person name="Wickell D."/>
            <person name="Kuo L.Y."/>
            <person name="Chen X."/>
            <person name="Nie B."/>
            <person name="Liao X."/>
            <person name="Peng D."/>
            <person name="Ji J."/>
            <person name="Jenkins J."/>
            <person name="Williams M."/>
            <person name="Shu S."/>
            <person name="Plott C."/>
            <person name="Barry K."/>
            <person name="Rajasekar S."/>
            <person name="Grimwood J."/>
            <person name="Han X."/>
            <person name="Sun S."/>
            <person name="Hou Z."/>
            <person name="He W."/>
            <person name="Dai G."/>
            <person name="Sun C."/>
            <person name="Schmutz J."/>
            <person name="Leebens-Mack J.H."/>
            <person name="Li F.W."/>
            <person name="Wang L."/>
        </authorList>
    </citation>
    <scope>NUCLEOTIDE SEQUENCE [LARGE SCALE GENOMIC DNA]</scope>
    <source>
        <strain evidence="2">cv. PW_Plant_1</strain>
    </source>
</reference>
<name>A0ACC2DN91_DIPCM</name>
<proteinExistence type="predicted"/>
<dbReference type="EMBL" id="CM055096">
    <property type="protein sequence ID" value="KAJ7555708.1"/>
    <property type="molecule type" value="Genomic_DNA"/>
</dbReference>
<protein>
    <submittedName>
        <fullName evidence="1">Uncharacterized protein</fullName>
    </submittedName>
</protein>
<dbReference type="Proteomes" id="UP001162992">
    <property type="component" value="Chromosome 5"/>
</dbReference>
<comment type="caution">
    <text evidence="1">The sequence shown here is derived from an EMBL/GenBank/DDBJ whole genome shotgun (WGS) entry which is preliminary data.</text>
</comment>
<gene>
    <name evidence="1" type="ORF">O6H91_05G051800</name>
</gene>
<keyword evidence="2" id="KW-1185">Reference proteome</keyword>
<accession>A0ACC2DN91</accession>
<sequence length="226" mass="24120">MSNFGQSMDGFEPNNSYPAPSFDEVASNKKSPYAYEANQLSSIERESSSRSRRSRVTDLVLRILAVLLSVIAFATMASDSKSLSDNAGNIFVRLKFSDFDSTKAVLAANVLVCVYSLAQTFGALISIIAGHSLLPTPISEFISLILDQIFAYLLLATSASGATLVKLLKHGGGDLWLRPSLCNDTGLSGFCTLAAASVSISFLTFAVVAISAVQSGYFLAKHIIRS</sequence>